<evidence type="ECO:0000256" key="9">
    <source>
        <dbReference type="ARBA" id="ARBA00033785"/>
    </source>
</evidence>
<keyword evidence="4" id="KW-0926">Vacuole</keyword>
<feature type="region of interest" description="Disordered" evidence="10">
    <location>
        <begin position="198"/>
        <end position="294"/>
    </location>
</feature>
<dbReference type="VEuPathDB" id="FungiDB:UMAG_04184"/>
<name>A0A0D1C1F4_MYCMD</name>
<evidence type="ECO:0000313" key="12">
    <source>
        <dbReference type="EMBL" id="KIS67682.1"/>
    </source>
</evidence>
<organism evidence="12 13">
    <name type="scientific">Mycosarcoma maydis</name>
    <name type="common">Corn smut fungus</name>
    <name type="synonym">Ustilago maydis</name>
    <dbReference type="NCBI Taxonomy" id="5270"/>
    <lineage>
        <taxon>Eukaryota</taxon>
        <taxon>Fungi</taxon>
        <taxon>Dikarya</taxon>
        <taxon>Basidiomycota</taxon>
        <taxon>Ustilaginomycotina</taxon>
        <taxon>Ustilaginomycetes</taxon>
        <taxon>Ustilaginales</taxon>
        <taxon>Ustilaginaceae</taxon>
        <taxon>Mycosarcoma</taxon>
    </lineage>
</organism>
<evidence type="ECO:0000256" key="5">
    <source>
        <dbReference type="ARBA" id="ARBA00022753"/>
    </source>
</evidence>
<evidence type="ECO:0000259" key="11">
    <source>
        <dbReference type="PROSITE" id="PS50195"/>
    </source>
</evidence>
<feature type="region of interest" description="Disordered" evidence="10">
    <location>
        <begin position="558"/>
        <end position="592"/>
    </location>
</feature>
<dbReference type="eggNOG" id="ENOG502S5IQ">
    <property type="taxonomic scope" value="Eukaryota"/>
</dbReference>
<dbReference type="InterPro" id="IPR001683">
    <property type="entry name" value="PX_dom"/>
</dbReference>
<dbReference type="GO" id="GO:0010008">
    <property type="term" value="C:endosome membrane"/>
    <property type="evidence" value="ECO:0007669"/>
    <property type="project" value="UniProtKB-SubCell"/>
</dbReference>
<dbReference type="SUPFAM" id="SSF64268">
    <property type="entry name" value="PX domain"/>
    <property type="match status" value="1"/>
</dbReference>
<evidence type="ECO:0000256" key="2">
    <source>
        <dbReference type="ARBA" id="ARBA00004177"/>
    </source>
</evidence>
<feature type="compositionally biased region" description="Polar residues" evidence="10">
    <location>
        <begin position="227"/>
        <end position="236"/>
    </location>
</feature>
<dbReference type="KEGG" id="uma:UMAG_04184"/>
<feature type="region of interest" description="Disordered" evidence="10">
    <location>
        <begin position="440"/>
        <end position="474"/>
    </location>
</feature>
<dbReference type="InterPro" id="IPR037917">
    <property type="entry name" value="Ypt35_PX"/>
</dbReference>
<feature type="region of interest" description="Disordered" evidence="10">
    <location>
        <begin position="27"/>
        <end position="48"/>
    </location>
</feature>
<dbReference type="PROSITE" id="PS50195">
    <property type="entry name" value="PX"/>
    <property type="match status" value="1"/>
</dbReference>
<feature type="compositionally biased region" description="Polar residues" evidence="10">
    <location>
        <begin position="33"/>
        <end position="45"/>
    </location>
</feature>
<evidence type="ECO:0000256" key="7">
    <source>
        <dbReference type="ARBA" id="ARBA00033728"/>
    </source>
</evidence>
<feature type="compositionally biased region" description="Polar residues" evidence="10">
    <location>
        <begin position="266"/>
        <end position="278"/>
    </location>
</feature>
<dbReference type="GeneID" id="23564442"/>
<keyword evidence="13" id="KW-1185">Reference proteome</keyword>
<gene>
    <name evidence="12" type="ORF">UMAG_04184</name>
</gene>
<dbReference type="Pfam" id="PF00787">
    <property type="entry name" value="PX"/>
    <property type="match status" value="1"/>
</dbReference>
<comment type="similarity">
    <text evidence="3">Belongs to the YPT35 family.</text>
</comment>
<sequence>MEAELSKELREAADQLLDIVAPIQASAFPPSPHLQQRRQQATPKNIANAVSPLRAATFSANSKIEVLHSPSDLRPWQWPAAPSSAASNQLRTHGSPSTTAAQPSHEPIQIELGSNFVDDPDDHLPSRGLSSRVRSVKAAATHQHDHVAPQVLSTHLTEYSDPQYKPPSPSKLRVRTPINDIYINQYGERVVQGKVVGRTLGGRPKPVSHDRDTLHTTNDSIIDRSLSFPTQSTSPLPASERLAGTANTSSPPPFFLESFPDAFQPKASTSTARSPSPEKNSERRPSKGGPPTILKAPCAVAGALTLAQFDHVEDASLLPDASFRTASDFDSPTPKLFKQLSLSPRPRKARLSSETSTRPEGEDLTAGLSGLQLHNTDRASSPVDHKDSAFLTPSGGVASMDSARSKLGLPSFRRPTPTIELSQAKAEPVVLHGNRRQAIASGAVQSQDETSSSGASGYASPAVSPPTSSKALPNVQSGVQHIGSTYEYAPSSMLPRLESASEPSSLLLPPHRSRVIHGNCAREDDQADANDYVDHVDNASLESAPSSLVSLPVSNLTSSSRSLSHHSLERRRSGGSTFSYRRRQSPSSMRRSTSDVFAREIRIRGWSEVGSQARGWVVFELRIITKQGTPIIAHKRFSSFVKLRTTLLDECKDQAKWLPQLPTRRTGLLSKYDAKYLEKRRRALQRWLEVVALDRVWGASEALRDWVLASE</sequence>
<evidence type="ECO:0000256" key="10">
    <source>
        <dbReference type="SAM" id="MobiDB-lite"/>
    </source>
</evidence>
<proteinExistence type="inferred from homology"/>
<dbReference type="InterPro" id="IPR036871">
    <property type="entry name" value="PX_dom_sf"/>
</dbReference>
<dbReference type="Proteomes" id="UP000000561">
    <property type="component" value="Chromosome 12"/>
</dbReference>
<keyword evidence="6" id="KW-0472">Membrane</keyword>
<evidence type="ECO:0000313" key="13">
    <source>
        <dbReference type="Proteomes" id="UP000000561"/>
    </source>
</evidence>
<dbReference type="STRING" id="237631.A0A0D1C1F4"/>
<dbReference type="AlphaFoldDB" id="A0A0D1C1F4"/>
<dbReference type="CDD" id="cd07280">
    <property type="entry name" value="PX_YPT35"/>
    <property type="match status" value="1"/>
</dbReference>
<dbReference type="OrthoDB" id="10254720at2759"/>
<feature type="domain" description="PX" evidence="11">
    <location>
        <begin position="597"/>
        <end position="711"/>
    </location>
</feature>
<evidence type="ECO:0000256" key="8">
    <source>
        <dbReference type="ARBA" id="ARBA00033774"/>
    </source>
</evidence>
<evidence type="ECO:0000256" key="4">
    <source>
        <dbReference type="ARBA" id="ARBA00022554"/>
    </source>
</evidence>
<comment type="function">
    <text evidence="7">Recruits the lipid transfer protein VPS13 to endosomal and vacuolar membranes.</text>
</comment>
<dbReference type="GO" id="GO:0032266">
    <property type="term" value="F:phosphatidylinositol-3-phosphate binding"/>
    <property type="evidence" value="ECO:0007669"/>
    <property type="project" value="InterPro"/>
</dbReference>
<evidence type="ECO:0000256" key="1">
    <source>
        <dbReference type="ARBA" id="ARBA00004148"/>
    </source>
</evidence>
<comment type="subcellular location">
    <subcellularLocation>
        <location evidence="2">Endosome</location>
    </subcellularLocation>
    <subcellularLocation>
        <location evidence="1">Vacuole membrane</location>
        <topology evidence="1">Peripheral membrane protein</topology>
    </subcellularLocation>
</comment>
<keyword evidence="5" id="KW-0967">Endosome</keyword>
<dbReference type="EMBL" id="CM003151">
    <property type="protein sequence ID" value="KIS67682.1"/>
    <property type="molecule type" value="Genomic_DNA"/>
</dbReference>
<feature type="region of interest" description="Disordered" evidence="10">
    <location>
        <begin position="328"/>
        <end position="428"/>
    </location>
</feature>
<dbReference type="OMA" id="NCAREDD"/>
<feature type="region of interest" description="Disordered" evidence="10">
    <location>
        <begin position="77"/>
        <end position="144"/>
    </location>
</feature>
<dbReference type="Gene3D" id="3.30.1520.10">
    <property type="entry name" value="Phox-like domain"/>
    <property type="match status" value="1"/>
</dbReference>
<protein>
    <recommendedName>
        <fullName evidence="8">Endosomal/vacuolar adapter protein YPT35</fullName>
    </recommendedName>
    <alternativeName>
        <fullName evidence="9">PX domain-containing protein YPT35</fullName>
    </alternativeName>
</protein>
<evidence type="ECO:0000256" key="6">
    <source>
        <dbReference type="ARBA" id="ARBA00023136"/>
    </source>
</evidence>
<dbReference type="InParanoid" id="A0A0D1C1F4"/>
<feature type="compositionally biased region" description="Low complexity" evidence="10">
    <location>
        <begin position="451"/>
        <end position="466"/>
    </location>
</feature>
<dbReference type="RefSeq" id="XP_011390671.1">
    <property type="nucleotide sequence ID" value="XM_011392369.1"/>
</dbReference>
<evidence type="ECO:0000256" key="3">
    <source>
        <dbReference type="ARBA" id="ARBA00007426"/>
    </source>
</evidence>
<reference evidence="12 13" key="1">
    <citation type="journal article" date="2006" name="Nature">
        <title>Insights from the genome of the biotrophic fungal plant pathogen Ustilago maydis.</title>
        <authorList>
            <person name="Kamper J."/>
            <person name="Kahmann R."/>
            <person name="Bolker M."/>
            <person name="Ma L.J."/>
            <person name="Brefort T."/>
            <person name="Saville B.J."/>
            <person name="Banuett F."/>
            <person name="Kronstad J.W."/>
            <person name="Gold S.E."/>
            <person name="Muller O."/>
            <person name="Perlin M.H."/>
            <person name="Wosten H.A."/>
            <person name="de Vries R."/>
            <person name="Ruiz-Herrera J."/>
            <person name="Reynaga-Pena C.G."/>
            <person name="Snetselaar K."/>
            <person name="McCann M."/>
            <person name="Perez-Martin J."/>
            <person name="Feldbrugge M."/>
            <person name="Basse C.W."/>
            <person name="Steinberg G."/>
            <person name="Ibeas J.I."/>
            <person name="Holloman W."/>
            <person name="Guzman P."/>
            <person name="Farman M."/>
            <person name="Stajich J.E."/>
            <person name="Sentandreu R."/>
            <person name="Gonzalez-Prieto J.M."/>
            <person name="Kennell J.C."/>
            <person name="Molina L."/>
            <person name="Schirawski J."/>
            <person name="Mendoza-Mendoza A."/>
            <person name="Greilinger D."/>
            <person name="Munch K."/>
            <person name="Rossel N."/>
            <person name="Scherer M."/>
            <person name="Vranes M."/>
            <person name="Ladendorf O."/>
            <person name="Vincon V."/>
            <person name="Fuchs U."/>
            <person name="Sandrock B."/>
            <person name="Meng S."/>
            <person name="Ho E.C."/>
            <person name="Cahill M.J."/>
            <person name="Boyce K.J."/>
            <person name="Klose J."/>
            <person name="Klosterman S.J."/>
            <person name="Deelstra H.J."/>
            <person name="Ortiz-Castellanos L."/>
            <person name="Li W."/>
            <person name="Sanchez-Alonso P."/>
            <person name="Schreier P.H."/>
            <person name="Hauser-Hahn I."/>
            <person name="Vaupel M."/>
            <person name="Koopmann E."/>
            <person name="Friedrich G."/>
            <person name="Voss H."/>
            <person name="Schluter T."/>
            <person name="Margolis J."/>
            <person name="Platt D."/>
            <person name="Swimmer C."/>
            <person name="Gnirke A."/>
            <person name="Chen F."/>
            <person name="Vysotskaia V."/>
            <person name="Mannhaupt G."/>
            <person name="Guldener U."/>
            <person name="Munsterkotter M."/>
            <person name="Haase D."/>
            <person name="Oesterheld M."/>
            <person name="Mewes H.W."/>
            <person name="Mauceli E.W."/>
            <person name="DeCaprio D."/>
            <person name="Wade C.M."/>
            <person name="Butler J."/>
            <person name="Young S."/>
            <person name="Jaffe D.B."/>
            <person name="Calvo S."/>
            <person name="Nusbaum C."/>
            <person name="Galagan J."/>
            <person name="Birren B.W."/>
        </authorList>
    </citation>
    <scope>NUCLEOTIDE SEQUENCE [LARGE SCALE GENOMIC DNA]</scope>
    <source>
        <strain evidence="13">DSM 14603 / FGSC 9021 / UM521</strain>
    </source>
</reference>
<accession>A0A0D1C1F4</accession>
<feature type="compositionally biased region" description="Polar residues" evidence="10">
    <location>
        <begin position="88"/>
        <end position="102"/>
    </location>
</feature>
<dbReference type="GO" id="GO:0005774">
    <property type="term" value="C:vacuolar membrane"/>
    <property type="evidence" value="ECO:0007669"/>
    <property type="project" value="UniProtKB-SubCell"/>
</dbReference>